<name>A0A921IHR6_9FIRM</name>
<comment type="pathway">
    <text evidence="1">Cell wall biogenesis; cell wall polysaccharide biosynthesis.</text>
</comment>
<evidence type="ECO:0000256" key="3">
    <source>
        <dbReference type="ARBA" id="ARBA00022676"/>
    </source>
</evidence>
<evidence type="ECO:0000259" key="5">
    <source>
        <dbReference type="Pfam" id="PF00535"/>
    </source>
</evidence>
<dbReference type="Proteomes" id="UP000782880">
    <property type="component" value="Unassembled WGS sequence"/>
</dbReference>
<dbReference type="GO" id="GO:0016757">
    <property type="term" value="F:glycosyltransferase activity"/>
    <property type="evidence" value="ECO:0007669"/>
    <property type="project" value="UniProtKB-KW"/>
</dbReference>
<evidence type="ECO:0000313" key="6">
    <source>
        <dbReference type="EMBL" id="HJG27605.1"/>
    </source>
</evidence>
<comment type="caution">
    <text evidence="6">The sequence shown here is derived from an EMBL/GenBank/DDBJ whole genome shotgun (WGS) entry which is preliminary data.</text>
</comment>
<dbReference type="PANTHER" id="PTHR43179">
    <property type="entry name" value="RHAMNOSYLTRANSFERASE WBBL"/>
    <property type="match status" value="1"/>
</dbReference>
<reference evidence="6" key="1">
    <citation type="journal article" date="2021" name="PeerJ">
        <title>Extensive microbial diversity within the chicken gut microbiome revealed by metagenomics and culture.</title>
        <authorList>
            <person name="Gilroy R."/>
            <person name="Ravi A."/>
            <person name="Getino M."/>
            <person name="Pursley I."/>
            <person name="Horton D.L."/>
            <person name="Alikhan N.F."/>
            <person name="Baker D."/>
            <person name="Gharbi K."/>
            <person name="Hall N."/>
            <person name="Watson M."/>
            <person name="Adriaenssens E.M."/>
            <person name="Foster-Nyarko E."/>
            <person name="Jarju S."/>
            <person name="Secka A."/>
            <person name="Antonio M."/>
            <person name="Oren A."/>
            <person name="Chaudhuri R.R."/>
            <person name="La Ragione R."/>
            <person name="Hildebrand F."/>
            <person name="Pallen M.J."/>
        </authorList>
    </citation>
    <scope>NUCLEOTIDE SEQUENCE</scope>
    <source>
        <strain evidence="6">ChiBcec21-2208</strain>
    </source>
</reference>
<accession>A0A921IHR6</accession>
<dbReference type="InterPro" id="IPR001173">
    <property type="entry name" value="Glyco_trans_2-like"/>
</dbReference>
<gene>
    <name evidence="6" type="ORF">K8V20_03020</name>
</gene>
<dbReference type="Gene3D" id="3.90.550.10">
    <property type="entry name" value="Spore Coat Polysaccharide Biosynthesis Protein SpsA, Chain A"/>
    <property type="match status" value="1"/>
</dbReference>
<feature type="domain" description="Glycosyltransferase 2-like" evidence="5">
    <location>
        <begin position="6"/>
        <end position="177"/>
    </location>
</feature>
<proteinExistence type="inferred from homology"/>
<dbReference type="PANTHER" id="PTHR43179:SF12">
    <property type="entry name" value="GALACTOFURANOSYLTRANSFERASE GLFT2"/>
    <property type="match status" value="1"/>
</dbReference>
<sequence>MPNVGIVISNYNGWQDTVQCLESLQKQTYRDFEIILLDDASTNDSVQQLHKHLPDNAVFLPQAANIGFAAANNVGMRRALADGCDWVLLLNNDTVVAPDFLEVLLWQTPAGAVSCPKMLFLDPPDEIWFAGGELNRTTGQVKHLGGHAKDGPAFAQKKQVSFITFCCVLLPRQVIETVGFLDETLFMYCEDVDYCIRLADAAVPLWFLPDAKIWHKAGGSAGGMLSVYYITRNTLYLTCKGKSRLYSRAKTLPVLVAGAARYTLTKILGRKKGRSYGAFRGALDFWRGKMGRME</sequence>
<evidence type="ECO:0000256" key="1">
    <source>
        <dbReference type="ARBA" id="ARBA00004776"/>
    </source>
</evidence>
<dbReference type="CDD" id="cd04186">
    <property type="entry name" value="GT_2_like_c"/>
    <property type="match status" value="1"/>
</dbReference>
<protein>
    <submittedName>
        <fullName evidence="6">Glycosyltransferase family 2 protein</fullName>
    </submittedName>
</protein>
<comment type="similarity">
    <text evidence="2">Belongs to the glycosyltransferase 2 family.</text>
</comment>
<keyword evidence="4" id="KW-0808">Transferase</keyword>
<dbReference type="Pfam" id="PF00535">
    <property type="entry name" value="Glycos_transf_2"/>
    <property type="match status" value="1"/>
</dbReference>
<dbReference type="AlphaFoldDB" id="A0A921IHR6"/>
<dbReference type="SUPFAM" id="SSF53448">
    <property type="entry name" value="Nucleotide-diphospho-sugar transferases"/>
    <property type="match status" value="1"/>
</dbReference>
<evidence type="ECO:0000256" key="4">
    <source>
        <dbReference type="ARBA" id="ARBA00022679"/>
    </source>
</evidence>
<dbReference type="EMBL" id="DYVE01000079">
    <property type="protein sequence ID" value="HJG27605.1"/>
    <property type="molecule type" value="Genomic_DNA"/>
</dbReference>
<keyword evidence="3" id="KW-0328">Glycosyltransferase</keyword>
<evidence type="ECO:0000256" key="2">
    <source>
        <dbReference type="ARBA" id="ARBA00006739"/>
    </source>
</evidence>
<organism evidence="6 7">
    <name type="scientific">Subdoligranulum variabile</name>
    <dbReference type="NCBI Taxonomy" id="214851"/>
    <lineage>
        <taxon>Bacteria</taxon>
        <taxon>Bacillati</taxon>
        <taxon>Bacillota</taxon>
        <taxon>Clostridia</taxon>
        <taxon>Eubacteriales</taxon>
        <taxon>Oscillospiraceae</taxon>
        <taxon>Subdoligranulum</taxon>
    </lineage>
</organism>
<dbReference type="InterPro" id="IPR029044">
    <property type="entry name" value="Nucleotide-diphossugar_trans"/>
</dbReference>
<reference evidence="6" key="2">
    <citation type="submission" date="2021-09" db="EMBL/GenBank/DDBJ databases">
        <authorList>
            <person name="Gilroy R."/>
        </authorList>
    </citation>
    <scope>NUCLEOTIDE SEQUENCE</scope>
    <source>
        <strain evidence="6">ChiBcec21-2208</strain>
    </source>
</reference>
<evidence type="ECO:0000313" key="7">
    <source>
        <dbReference type="Proteomes" id="UP000782880"/>
    </source>
</evidence>